<dbReference type="PANTHER" id="PTHR43737:SF1">
    <property type="entry name" value="DUF1501 DOMAIN-CONTAINING PROTEIN"/>
    <property type="match status" value="1"/>
</dbReference>
<protein>
    <recommendedName>
        <fullName evidence="2">Sulfatase</fullName>
    </recommendedName>
</protein>
<dbReference type="AlphaFoldDB" id="A0A3B1DTY6"/>
<evidence type="ECO:0008006" key="2">
    <source>
        <dbReference type="Google" id="ProtNLM"/>
    </source>
</evidence>
<dbReference type="SUPFAM" id="SSF53649">
    <property type="entry name" value="Alkaline phosphatase-like"/>
    <property type="match status" value="1"/>
</dbReference>
<accession>A0A3B1DTY6</accession>
<organism evidence="1">
    <name type="scientific">hydrothermal vent metagenome</name>
    <dbReference type="NCBI Taxonomy" id="652676"/>
    <lineage>
        <taxon>unclassified sequences</taxon>
        <taxon>metagenomes</taxon>
        <taxon>ecological metagenomes</taxon>
    </lineage>
</organism>
<dbReference type="InterPro" id="IPR006311">
    <property type="entry name" value="TAT_signal"/>
</dbReference>
<dbReference type="Pfam" id="PF07394">
    <property type="entry name" value="DUF1501"/>
    <property type="match status" value="1"/>
</dbReference>
<reference evidence="1" key="1">
    <citation type="submission" date="2018-06" db="EMBL/GenBank/DDBJ databases">
        <authorList>
            <person name="Zhirakovskaya E."/>
        </authorList>
    </citation>
    <scope>NUCLEOTIDE SEQUENCE</scope>
</reference>
<dbReference type="InterPro" id="IPR017850">
    <property type="entry name" value="Alkaline_phosphatase_core_sf"/>
</dbReference>
<dbReference type="EMBL" id="UOGL01000650">
    <property type="protein sequence ID" value="VAX42371.1"/>
    <property type="molecule type" value="Genomic_DNA"/>
</dbReference>
<evidence type="ECO:0000313" key="1">
    <source>
        <dbReference type="EMBL" id="VAX42371.1"/>
    </source>
</evidence>
<dbReference type="PROSITE" id="PS51318">
    <property type="entry name" value="TAT"/>
    <property type="match status" value="1"/>
</dbReference>
<gene>
    <name evidence="1" type="ORF">MNBD_PLANCTO02-605</name>
</gene>
<dbReference type="InterPro" id="IPR010869">
    <property type="entry name" value="DUF1501"/>
</dbReference>
<sequence length="477" mass="52834">MHQQPFNQTCSRREMLSRSAIGFGSLALASMLQEEDSLWAEEAGVLSKQSPHFQATAKNVIFLFMGGAPSHVDTWDPKPLLKQFDGKTVPEEIARNIPKIPRSGADSLLMASPFKFKKYGESGIEVSELFPRTAQMVDEICVLRSMNHRIPVHGPGESLTLSGSALGNRPSLGAWLTYGLGSQSKNMPGFVVFNSKQNAPSAQAVGWGPGFLPSRYQGTVVDSGKGVPFTQMPREFTKATRRKQLDFINWMNQQQLSKQGKDTELEARIDSYELSFRMQTAAPFVFDLSQESAQTHQLYGTNKRVTAPLGKQCLMARRLVEQGVRFIQIRHGGWDAHARLFVNHTNQARQSDIPVAGLLKDLKQRGLLDETLVIWGGEFGRTPTTEGSRSGKDRGRDHSPAGYSMWMAGGGIQGGQIIGATDVFGYTPVERPISINDFHATILHALGIDQHKLFFMHKNRKQIVTDFGGEVIREAFS</sequence>
<dbReference type="PANTHER" id="PTHR43737">
    <property type="entry name" value="BLL7424 PROTEIN"/>
    <property type="match status" value="1"/>
</dbReference>
<proteinExistence type="predicted"/>
<name>A0A3B1DTY6_9ZZZZ</name>